<accession>A0A251NMS0</accession>
<name>A0A251NMS0_PRUPE</name>
<dbReference type="Proteomes" id="UP000006882">
    <property type="component" value="Chromosome G6"/>
</dbReference>
<organism evidence="1 2">
    <name type="scientific">Prunus persica</name>
    <name type="common">Peach</name>
    <name type="synonym">Amygdalus persica</name>
    <dbReference type="NCBI Taxonomy" id="3760"/>
    <lineage>
        <taxon>Eukaryota</taxon>
        <taxon>Viridiplantae</taxon>
        <taxon>Streptophyta</taxon>
        <taxon>Embryophyta</taxon>
        <taxon>Tracheophyta</taxon>
        <taxon>Spermatophyta</taxon>
        <taxon>Magnoliopsida</taxon>
        <taxon>eudicotyledons</taxon>
        <taxon>Gunneridae</taxon>
        <taxon>Pentapetalae</taxon>
        <taxon>rosids</taxon>
        <taxon>fabids</taxon>
        <taxon>Rosales</taxon>
        <taxon>Rosaceae</taxon>
        <taxon>Amygdaloideae</taxon>
        <taxon>Amygdaleae</taxon>
        <taxon>Prunus</taxon>
    </lineage>
</organism>
<evidence type="ECO:0000313" key="2">
    <source>
        <dbReference type="Proteomes" id="UP000006882"/>
    </source>
</evidence>
<protein>
    <submittedName>
        <fullName evidence="1">Uncharacterized protein</fullName>
    </submittedName>
</protein>
<evidence type="ECO:0000313" key="1">
    <source>
        <dbReference type="EMBL" id="ONI00616.1"/>
    </source>
</evidence>
<reference evidence="1 2" key="1">
    <citation type="journal article" date="2013" name="Nat. Genet.">
        <title>The high-quality draft genome of peach (Prunus persica) identifies unique patterns of genetic diversity, domestication and genome evolution.</title>
        <authorList>
            <consortium name="International Peach Genome Initiative"/>
            <person name="Verde I."/>
            <person name="Abbott A.G."/>
            <person name="Scalabrin S."/>
            <person name="Jung S."/>
            <person name="Shu S."/>
            <person name="Marroni F."/>
            <person name="Zhebentyayeva T."/>
            <person name="Dettori M.T."/>
            <person name="Grimwood J."/>
            <person name="Cattonaro F."/>
            <person name="Zuccolo A."/>
            <person name="Rossini L."/>
            <person name="Jenkins J."/>
            <person name="Vendramin E."/>
            <person name="Meisel L.A."/>
            <person name="Decroocq V."/>
            <person name="Sosinski B."/>
            <person name="Prochnik S."/>
            <person name="Mitros T."/>
            <person name="Policriti A."/>
            <person name="Cipriani G."/>
            <person name="Dondini L."/>
            <person name="Ficklin S."/>
            <person name="Goodstein D.M."/>
            <person name="Xuan P."/>
            <person name="Del Fabbro C."/>
            <person name="Aramini V."/>
            <person name="Copetti D."/>
            <person name="Gonzalez S."/>
            <person name="Horner D.S."/>
            <person name="Falchi R."/>
            <person name="Lucas S."/>
            <person name="Mica E."/>
            <person name="Maldonado J."/>
            <person name="Lazzari B."/>
            <person name="Bielenberg D."/>
            <person name="Pirona R."/>
            <person name="Miculan M."/>
            <person name="Barakat A."/>
            <person name="Testolin R."/>
            <person name="Stella A."/>
            <person name="Tartarini S."/>
            <person name="Tonutti P."/>
            <person name="Arus P."/>
            <person name="Orellana A."/>
            <person name="Wells C."/>
            <person name="Main D."/>
            <person name="Vizzotto G."/>
            <person name="Silva H."/>
            <person name="Salamini F."/>
            <person name="Schmutz J."/>
            <person name="Morgante M."/>
            <person name="Rokhsar D.S."/>
        </authorList>
    </citation>
    <scope>NUCLEOTIDE SEQUENCE [LARGE SCALE GENOMIC DNA]</scope>
    <source>
        <strain evidence="2">cv. Nemared</strain>
    </source>
</reference>
<keyword evidence="2" id="KW-1185">Reference proteome</keyword>
<dbReference type="AlphaFoldDB" id="A0A251NMS0"/>
<gene>
    <name evidence="1" type="ORF">PRUPE_6G098000</name>
</gene>
<proteinExistence type="predicted"/>
<dbReference type="EMBL" id="CM007656">
    <property type="protein sequence ID" value="ONI00616.1"/>
    <property type="molecule type" value="Genomic_DNA"/>
</dbReference>
<dbReference type="Gramene" id="ONI00616">
    <property type="protein sequence ID" value="ONI00616"/>
    <property type="gene ID" value="PRUPE_6G098000"/>
</dbReference>
<sequence length="58" mass="6864">MTLKNCCKTFFSQVFYSFYAFTMKALEAKSRVSISSLYKIMDMLCFQIIINHMKDMSK</sequence>